<feature type="transmembrane region" description="Helical" evidence="6">
    <location>
        <begin position="41"/>
        <end position="61"/>
    </location>
</feature>
<feature type="transmembrane region" description="Helical" evidence="6">
    <location>
        <begin position="209"/>
        <end position="228"/>
    </location>
</feature>
<evidence type="ECO:0000256" key="4">
    <source>
        <dbReference type="ARBA" id="ARBA00022989"/>
    </source>
</evidence>
<name>A0A0F3KEX0_9GAMM</name>
<keyword evidence="4 6" id="KW-1133">Transmembrane helix</keyword>
<dbReference type="OrthoDB" id="9804865at2"/>
<organism evidence="8 9">
    <name type="scientific">Luteibacter yeojuensis</name>
    <dbReference type="NCBI Taxonomy" id="345309"/>
    <lineage>
        <taxon>Bacteria</taxon>
        <taxon>Pseudomonadati</taxon>
        <taxon>Pseudomonadota</taxon>
        <taxon>Gammaproteobacteria</taxon>
        <taxon>Lysobacterales</taxon>
        <taxon>Rhodanobacteraceae</taxon>
        <taxon>Luteibacter</taxon>
    </lineage>
</organism>
<dbReference type="InterPro" id="IPR037185">
    <property type="entry name" value="EmrE-like"/>
</dbReference>
<dbReference type="Pfam" id="PF00892">
    <property type="entry name" value="EamA"/>
    <property type="match status" value="2"/>
</dbReference>
<keyword evidence="2" id="KW-1003">Cell membrane</keyword>
<evidence type="ECO:0000256" key="1">
    <source>
        <dbReference type="ARBA" id="ARBA00004651"/>
    </source>
</evidence>
<evidence type="ECO:0000259" key="7">
    <source>
        <dbReference type="Pfam" id="PF00892"/>
    </source>
</evidence>
<accession>A0A0F3KEX0</accession>
<comment type="subcellular location">
    <subcellularLocation>
        <location evidence="1">Cell membrane</location>
        <topology evidence="1">Multi-pass membrane protein</topology>
    </subcellularLocation>
</comment>
<dbReference type="RefSeq" id="WP_045830605.1">
    <property type="nucleotide sequence ID" value="NZ_JZRB01000035.1"/>
</dbReference>
<keyword evidence="3 6" id="KW-0812">Transmembrane</keyword>
<feature type="transmembrane region" description="Helical" evidence="6">
    <location>
        <begin position="97"/>
        <end position="117"/>
    </location>
</feature>
<dbReference type="SUPFAM" id="SSF103481">
    <property type="entry name" value="Multidrug resistance efflux transporter EmrE"/>
    <property type="match status" value="2"/>
</dbReference>
<evidence type="ECO:0000256" key="6">
    <source>
        <dbReference type="SAM" id="Phobius"/>
    </source>
</evidence>
<dbReference type="PANTHER" id="PTHR42920">
    <property type="entry name" value="OS03G0707200 PROTEIN-RELATED"/>
    <property type="match status" value="1"/>
</dbReference>
<feature type="transmembrane region" description="Helical" evidence="6">
    <location>
        <begin position="266"/>
        <end position="284"/>
    </location>
</feature>
<sequence length="301" mass="31518">MSTEGKGSGLATLGLLAVTAIWGSTFVMIKDVVGRMLPIDFLAVRFVIAAVAMLVLFAVPVRRLGRRQAWRGLALGVLYGVAQWLQTEGIALTSPSVSGFVTGMYVVFTPFLALALFRQRFPATTWVASALAVVGLGVLALNGFTVDLGVLLTLASALLYALHIVGLGHWSKPGDAFGMSAIQMLGIAVVCVLATLPHHGPALPPDGKAWVAIVYMALVAGALAMLVQTWAQAHMPATRAAIVMTTEPVFAAGFAVALGVDALTPRMVGGGALVLAAMYMVELAPRLRRKKPAEALHHEAG</sequence>
<feature type="transmembrane region" description="Helical" evidence="6">
    <location>
        <begin position="150"/>
        <end position="170"/>
    </location>
</feature>
<evidence type="ECO:0000256" key="3">
    <source>
        <dbReference type="ARBA" id="ARBA00022692"/>
    </source>
</evidence>
<feature type="domain" description="EamA" evidence="7">
    <location>
        <begin position="148"/>
        <end position="281"/>
    </location>
</feature>
<feature type="domain" description="EamA" evidence="7">
    <location>
        <begin position="13"/>
        <end position="139"/>
    </location>
</feature>
<dbReference type="GO" id="GO:0005886">
    <property type="term" value="C:plasma membrane"/>
    <property type="evidence" value="ECO:0007669"/>
    <property type="project" value="UniProtKB-SubCell"/>
</dbReference>
<dbReference type="EMBL" id="JZRB01000035">
    <property type="protein sequence ID" value="KJV29701.1"/>
    <property type="molecule type" value="Genomic_DNA"/>
</dbReference>
<proteinExistence type="predicted"/>
<keyword evidence="9" id="KW-1185">Reference proteome</keyword>
<keyword evidence="5 6" id="KW-0472">Membrane</keyword>
<dbReference type="PANTHER" id="PTHR42920:SF5">
    <property type="entry name" value="EAMA DOMAIN-CONTAINING PROTEIN"/>
    <property type="match status" value="1"/>
</dbReference>
<protein>
    <submittedName>
        <fullName evidence="8">Permease</fullName>
    </submittedName>
</protein>
<evidence type="ECO:0000256" key="5">
    <source>
        <dbReference type="ARBA" id="ARBA00023136"/>
    </source>
</evidence>
<dbReference type="InterPro" id="IPR051258">
    <property type="entry name" value="Diverse_Substrate_Transporter"/>
</dbReference>
<reference evidence="8 9" key="1">
    <citation type="submission" date="2015-03" db="EMBL/GenBank/DDBJ databases">
        <title>Draft genome sequence of Luteibacter yeojuensis strain SU11.</title>
        <authorList>
            <person name="Sulaiman J."/>
            <person name="Priya K."/>
            <person name="Chan K.-G."/>
        </authorList>
    </citation>
    <scope>NUCLEOTIDE SEQUENCE [LARGE SCALE GENOMIC DNA]</scope>
    <source>
        <strain evidence="8 9">SU11</strain>
    </source>
</reference>
<dbReference type="AlphaFoldDB" id="A0A0F3KEX0"/>
<evidence type="ECO:0000313" key="8">
    <source>
        <dbReference type="EMBL" id="KJV29701.1"/>
    </source>
</evidence>
<dbReference type="PATRIC" id="fig|345309.4.peg.2807"/>
<feature type="transmembrane region" description="Helical" evidence="6">
    <location>
        <begin position="124"/>
        <end position="144"/>
    </location>
</feature>
<dbReference type="Proteomes" id="UP000033651">
    <property type="component" value="Unassembled WGS sequence"/>
</dbReference>
<feature type="transmembrane region" description="Helical" evidence="6">
    <location>
        <begin position="240"/>
        <end position="260"/>
    </location>
</feature>
<comment type="caution">
    <text evidence="8">The sequence shown here is derived from an EMBL/GenBank/DDBJ whole genome shotgun (WGS) entry which is preliminary data.</text>
</comment>
<feature type="transmembrane region" description="Helical" evidence="6">
    <location>
        <begin position="68"/>
        <end position="85"/>
    </location>
</feature>
<evidence type="ECO:0000313" key="9">
    <source>
        <dbReference type="Proteomes" id="UP000033651"/>
    </source>
</evidence>
<feature type="transmembrane region" description="Helical" evidence="6">
    <location>
        <begin position="7"/>
        <end position="29"/>
    </location>
</feature>
<gene>
    <name evidence="8" type="ORF">VI08_15985</name>
</gene>
<dbReference type="InterPro" id="IPR000620">
    <property type="entry name" value="EamA_dom"/>
</dbReference>
<evidence type="ECO:0000256" key="2">
    <source>
        <dbReference type="ARBA" id="ARBA00022475"/>
    </source>
</evidence>
<feature type="transmembrane region" description="Helical" evidence="6">
    <location>
        <begin position="177"/>
        <end position="197"/>
    </location>
</feature>